<keyword evidence="9 13" id="KW-0326">Glycosidase</keyword>
<dbReference type="eggNOG" id="ENOG502QTKT">
    <property type="taxonomic scope" value="Eukaryota"/>
</dbReference>
<dbReference type="HOGENOM" id="CLU_027285_1_0_1"/>
<evidence type="ECO:0000256" key="12">
    <source>
        <dbReference type="RuleBase" id="RU004335"/>
    </source>
</evidence>
<dbReference type="OrthoDB" id="941679at2759"/>
<keyword evidence="3" id="KW-0134">Cell wall</keyword>
<evidence type="ECO:0000256" key="10">
    <source>
        <dbReference type="ARBA" id="ARBA00023316"/>
    </source>
</evidence>
<dbReference type="FunCoup" id="H2ATE3">
    <property type="interactions" value="136"/>
</dbReference>
<dbReference type="InParanoid" id="H2ATE3"/>
<dbReference type="GO" id="GO:0042973">
    <property type="term" value="F:glucan endo-1,3-beta-D-glucosidase activity"/>
    <property type="evidence" value="ECO:0007669"/>
    <property type="project" value="TreeGrafter"/>
</dbReference>
<evidence type="ECO:0000256" key="9">
    <source>
        <dbReference type="ARBA" id="ARBA00023295"/>
    </source>
</evidence>
<dbReference type="GO" id="GO:0000747">
    <property type="term" value="P:conjugation with cellular fusion"/>
    <property type="evidence" value="ECO:0007669"/>
    <property type="project" value="UniProtKB-ARBA"/>
</dbReference>
<dbReference type="GO" id="GO:0005576">
    <property type="term" value="C:extracellular region"/>
    <property type="evidence" value="ECO:0007669"/>
    <property type="project" value="UniProtKB-ARBA"/>
</dbReference>
<keyword evidence="17" id="KW-1185">Reference proteome</keyword>
<dbReference type="Proteomes" id="UP000005220">
    <property type="component" value="Chromosome 3"/>
</dbReference>
<comment type="function">
    <text evidence="11">Glucanases possibly play a role in cell expansion during growth, in cell-cell fusion during mating, and in spore release during sporulation.</text>
</comment>
<keyword evidence="8" id="KW-0325">Glycoprotein</keyword>
<dbReference type="PANTHER" id="PTHR16631:SF14">
    <property type="entry name" value="FAMILY 17 GLUCOSIDASE SCW10-RELATED"/>
    <property type="match status" value="1"/>
</dbReference>
<dbReference type="RefSeq" id="XP_003956778.1">
    <property type="nucleotide sequence ID" value="XM_003956729.1"/>
</dbReference>
<dbReference type="AlphaFoldDB" id="H2ATE3"/>
<dbReference type="SUPFAM" id="SSF51445">
    <property type="entry name" value="(Trans)glycosidases"/>
    <property type="match status" value="1"/>
</dbReference>
<evidence type="ECO:0000256" key="3">
    <source>
        <dbReference type="ARBA" id="ARBA00022512"/>
    </source>
</evidence>
<evidence type="ECO:0000313" key="16">
    <source>
        <dbReference type="EMBL" id="CCF57643.1"/>
    </source>
</evidence>
<dbReference type="PANTHER" id="PTHR16631">
    <property type="entry name" value="GLUCAN 1,3-BETA-GLUCOSIDASE"/>
    <property type="match status" value="1"/>
</dbReference>
<evidence type="ECO:0000256" key="8">
    <source>
        <dbReference type="ARBA" id="ARBA00023180"/>
    </source>
</evidence>
<dbReference type="GeneID" id="13885561"/>
<keyword evidence="5" id="KW-0165">Cleavage on pair of basic residues</keyword>
<keyword evidence="7 13" id="KW-0378">Hydrolase</keyword>
<dbReference type="EMBL" id="HE650823">
    <property type="protein sequence ID" value="CCF57643.1"/>
    <property type="molecule type" value="Genomic_DNA"/>
</dbReference>
<dbReference type="Pfam" id="PF00332">
    <property type="entry name" value="Glyco_hydro_17"/>
    <property type="match status" value="1"/>
</dbReference>
<name>H2ATE3_KAZAF</name>
<dbReference type="GO" id="GO:0009986">
    <property type="term" value="C:cell surface"/>
    <property type="evidence" value="ECO:0007669"/>
    <property type="project" value="TreeGrafter"/>
</dbReference>
<feature type="region of interest" description="Disordered" evidence="14">
    <location>
        <begin position="75"/>
        <end position="109"/>
    </location>
</feature>
<feature type="signal peptide" evidence="15">
    <location>
        <begin position="1"/>
        <end position="18"/>
    </location>
</feature>
<evidence type="ECO:0000256" key="11">
    <source>
        <dbReference type="ARBA" id="ARBA00056660"/>
    </source>
</evidence>
<evidence type="ECO:0000256" key="1">
    <source>
        <dbReference type="ARBA" id="ARBA00004191"/>
    </source>
</evidence>
<dbReference type="GO" id="GO:0071555">
    <property type="term" value="P:cell wall organization"/>
    <property type="evidence" value="ECO:0007669"/>
    <property type="project" value="UniProtKB-KW"/>
</dbReference>
<evidence type="ECO:0000256" key="13">
    <source>
        <dbReference type="RuleBase" id="RU004336"/>
    </source>
</evidence>
<evidence type="ECO:0000256" key="6">
    <source>
        <dbReference type="ARBA" id="ARBA00022729"/>
    </source>
</evidence>
<dbReference type="KEGG" id="kaf:KAFR_0C06470"/>
<sequence length="364" mass="38203">MRLENLLTTASLLGAAVAAPANHEHKEKRDVAVVTSTVTAHNTVVVYATTVVGASDKQETQAAAAPEAAAVTTAEASATAVETDNAATSSTEEVATSSSSAATDSSSDSAVKGITYSPYNADGTCKSTSEVADDFAELTAYPNIRLYGVDCDQVANVLQAKSDDQKLFLGVYYMNAIESGVQTIADAIASYGSWDDVVTVSIGNELVNGGEATTDQVESYIETGRTALTAAGYTGPVVSVETFTAVLNNPVLCDYSDYMAVNAHAYFDYNTVAEDAGSWLLNQIERVWSACDGSKKVVITESGWPSQGETYGVAVPSKANQKAAIAAITESCGDDTYLFTAFNDLWKADGSYGVEKWFGILSDE</sequence>
<dbReference type="InterPro" id="IPR000490">
    <property type="entry name" value="Glyco_hydro_17"/>
</dbReference>
<dbReference type="InterPro" id="IPR017853">
    <property type="entry name" value="GH"/>
</dbReference>
<evidence type="ECO:0000256" key="7">
    <source>
        <dbReference type="ARBA" id="ARBA00022801"/>
    </source>
</evidence>
<dbReference type="PROSITE" id="PS00587">
    <property type="entry name" value="GLYCOSYL_HYDROL_F17"/>
    <property type="match status" value="1"/>
</dbReference>
<reference evidence="16 17" key="1">
    <citation type="journal article" date="2011" name="Proc. Natl. Acad. Sci. U.S.A.">
        <title>Evolutionary erosion of yeast sex chromosomes by mating-type switching accidents.</title>
        <authorList>
            <person name="Gordon J.L."/>
            <person name="Armisen D."/>
            <person name="Proux-Wera E."/>
            <person name="Oheigeartaigh S.S."/>
            <person name="Byrne K.P."/>
            <person name="Wolfe K.H."/>
        </authorList>
    </citation>
    <scope>NUCLEOTIDE SEQUENCE [LARGE SCALE GENOMIC DNA]</scope>
    <source>
        <strain evidence="17">ATCC 22294 / BCRC 22015 / CBS 2517 / CECT 1963 / NBRC 1671 / NRRL Y-8276</strain>
    </source>
</reference>
<evidence type="ECO:0000256" key="14">
    <source>
        <dbReference type="SAM" id="MobiDB-lite"/>
    </source>
</evidence>
<evidence type="ECO:0000256" key="15">
    <source>
        <dbReference type="SAM" id="SignalP"/>
    </source>
</evidence>
<dbReference type="STRING" id="1071382.H2ATE3"/>
<dbReference type="InterPro" id="IPR050732">
    <property type="entry name" value="Beta-glucan_modifiers"/>
</dbReference>
<evidence type="ECO:0000256" key="2">
    <source>
        <dbReference type="ARBA" id="ARBA00008773"/>
    </source>
</evidence>
<dbReference type="GO" id="GO:0005975">
    <property type="term" value="P:carbohydrate metabolic process"/>
    <property type="evidence" value="ECO:0007669"/>
    <property type="project" value="InterPro"/>
</dbReference>
<feature type="chain" id="PRO_5003559638" description="Glycoside hydrolase family 17 protein" evidence="15">
    <location>
        <begin position="19"/>
        <end position="364"/>
    </location>
</feature>
<evidence type="ECO:0000256" key="4">
    <source>
        <dbReference type="ARBA" id="ARBA00022525"/>
    </source>
</evidence>
<evidence type="ECO:0000256" key="5">
    <source>
        <dbReference type="ARBA" id="ARBA00022685"/>
    </source>
</evidence>
<evidence type="ECO:0000313" key="17">
    <source>
        <dbReference type="Proteomes" id="UP000005220"/>
    </source>
</evidence>
<dbReference type="GO" id="GO:0009277">
    <property type="term" value="C:fungal-type cell wall"/>
    <property type="evidence" value="ECO:0007669"/>
    <property type="project" value="TreeGrafter"/>
</dbReference>
<dbReference type="FunFam" id="3.20.20.80:FF:000111">
    <property type="entry name" value="Soluble cell wall protein"/>
    <property type="match status" value="1"/>
</dbReference>
<dbReference type="Gene3D" id="3.20.20.80">
    <property type="entry name" value="Glycosidases"/>
    <property type="match status" value="1"/>
</dbReference>
<protein>
    <recommendedName>
        <fullName evidence="18">Glycoside hydrolase family 17 protein</fullName>
    </recommendedName>
</protein>
<proteinExistence type="inferred from homology"/>
<comment type="subcellular location">
    <subcellularLocation>
        <location evidence="1">Secreted</location>
        <location evidence="1">Cell wall</location>
    </subcellularLocation>
</comment>
<organism evidence="16 17">
    <name type="scientific">Kazachstania africana (strain ATCC 22294 / BCRC 22015 / CBS 2517 / CECT 1963 / NBRC 1671 / NRRL Y-8276)</name>
    <name type="common">Yeast</name>
    <name type="synonym">Kluyveromyces africanus</name>
    <dbReference type="NCBI Taxonomy" id="1071382"/>
    <lineage>
        <taxon>Eukaryota</taxon>
        <taxon>Fungi</taxon>
        <taxon>Dikarya</taxon>
        <taxon>Ascomycota</taxon>
        <taxon>Saccharomycotina</taxon>
        <taxon>Saccharomycetes</taxon>
        <taxon>Saccharomycetales</taxon>
        <taxon>Saccharomycetaceae</taxon>
        <taxon>Kazachstania</taxon>
    </lineage>
</organism>
<keyword evidence="4" id="KW-0964">Secreted</keyword>
<gene>
    <name evidence="16" type="primary">KAFR0C06470</name>
    <name evidence="16" type="ORF">KAFR_0C06470</name>
</gene>
<accession>H2ATE3</accession>
<keyword evidence="10" id="KW-0961">Cell wall biogenesis/degradation</keyword>
<comment type="similarity">
    <text evidence="2 12">Belongs to the glycosyl hydrolase 17 family.</text>
</comment>
<keyword evidence="6 15" id="KW-0732">Signal</keyword>
<evidence type="ECO:0008006" key="18">
    <source>
        <dbReference type="Google" id="ProtNLM"/>
    </source>
</evidence>